<organism evidence="2 3">
    <name type="scientific">Anaeramoeba flamelloides</name>
    <dbReference type="NCBI Taxonomy" id="1746091"/>
    <lineage>
        <taxon>Eukaryota</taxon>
        <taxon>Metamonada</taxon>
        <taxon>Anaeramoebidae</taxon>
        <taxon>Anaeramoeba</taxon>
    </lineage>
</organism>
<evidence type="ECO:0000313" key="3">
    <source>
        <dbReference type="Proteomes" id="UP001146793"/>
    </source>
</evidence>
<accession>A0AAV7YHN1</accession>
<sequence length="387" mass="45990">MNKKQFLRLKKEFKKTRCYRKRLKKIIKLRRNEIQGLNPKYLRESYINKLHKTHGPKEIRIKRSCLDFLSKLTDRKRKTLERGITTFFTKNYNLTNTRNYSREWMFFGPITSKKPRKNQPTTDECNSKDSKTLTNTKPSTVQVPGTKTNTHTTRKTTRNTNPKTNMGLPLKNVPKKDQKKKFMTKMRKKAKCDQKTKNTLNKILENIVPLNIKTDLIPIEPLLISPQINFNEISEDIIKINPNKITRKRIFKETEPTSSKDLNWNQKQMKTLPKTNKILINDMCFENNFQNYFEMEDTLYPTINTTNENKNVTKNETVKEEMKFKFQPVEEFSNDLFFSNLTHNNDCDIFNLPYLNQNFLYEDVGFDILGSNLEHILMPNQEYNNFI</sequence>
<comment type="caution">
    <text evidence="2">The sequence shown here is derived from an EMBL/GenBank/DDBJ whole genome shotgun (WGS) entry which is preliminary data.</text>
</comment>
<feature type="region of interest" description="Disordered" evidence="1">
    <location>
        <begin position="111"/>
        <end position="179"/>
    </location>
</feature>
<proteinExistence type="predicted"/>
<evidence type="ECO:0000313" key="2">
    <source>
        <dbReference type="EMBL" id="KAJ3428984.1"/>
    </source>
</evidence>
<protein>
    <submittedName>
        <fullName evidence="2">Uncharacterized protein</fullName>
    </submittedName>
</protein>
<evidence type="ECO:0000256" key="1">
    <source>
        <dbReference type="SAM" id="MobiDB-lite"/>
    </source>
</evidence>
<name>A0AAV7YHN1_9EUKA</name>
<dbReference type="Proteomes" id="UP001146793">
    <property type="component" value="Unassembled WGS sequence"/>
</dbReference>
<feature type="compositionally biased region" description="Polar residues" evidence="1">
    <location>
        <begin position="132"/>
        <end position="145"/>
    </location>
</feature>
<dbReference type="EMBL" id="JANTQA010000057">
    <property type="protein sequence ID" value="KAJ3428984.1"/>
    <property type="molecule type" value="Genomic_DNA"/>
</dbReference>
<reference evidence="2" key="1">
    <citation type="submission" date="2022-08" db="EMBL/GenBank/DDBJ databases">
        <title>Novel sulphate-reducing endosymbionts in the free-living metamonad Anaeramoeba.</title>
        <authorList>
            <person name="Jerlstrom-Hultqvist J."/>
            <person name="Cepicka I."/>
            <person name="Gallot-Lavallee L."/>
            <person name="Salas-Leiva D."/>
            <person name="Curtis B.A."/>
            <person name="Zahonova K."/>
            <person name="Pipaliya S."/>
            <person name="Dacks J."/>
            <person name="Roger A.J."/>
        </authorList>
    </citation>
    <scope>NUCLEOTIDE SEQUENCE</scope>
    <source>
        <strain evidence="2">Busselton2</strain>
    </source>
</reference>
<dbReference type="AlphaFoldDB" id="A0AAV7YHN1"/>
<gene>
    <name evidence="2" type="ORF">M0812_24323</name>
</gene>